<dbReference type="Gene3D" id="3.40.50.720">
    <property type="entry name" value="NAD(P)-binding Rossmann-like Domain"/>
    <property type="match status" value="1"/>
</dbReference>
<proteinExistence type="predicted"/>
<dbReference type="Pfam" id="PF01408">
    <property type="entry name" value="GFO_IDH_MocA"/>
    <property type="match status" value="1"/>
</dbReference>
<gene>
    <name evidence="3" type="ORF">ALOHA_HF4000009A22ctg1g8</name>
</gene>
<reference evidence="3" key="1">
    <citation type="journal article" date="2008" name="ISME J.">
        <title>Genomic patterns of recombination, clonal divergence and environment in marine microbial populations.</title>
        <authorList>
            <person name="Konstantinidis K.T."/>
            <person name="Delong E.F."/>
        </authorList>
    </citation>
    <scope>NUCLEOTIDE SEQUENCE</scope>
</reference>
<dbReference type="EMBL" id="EU016573">
    <property type="protein sequence ID" value="ABZ06341.1"/>
    <property type="molecule type" value="Genomic_DNA"/>
</dbReference>
<dbReference type="InterPro" id="IPR051317">
    <property type="entry name" value="Gfo/Idh/MocA_oxidoreduct"/>
</dbReference>
<sequence>MPTDQIKNKQLKIGFVGGGPNSGIGRTHLVASRMDNKFILCAGVFSKNFNKSINYGISLNLKKDRCYSNYNEMAKKESERLNGIDVVAIMTPPSSHQKIAEAFIKRNIHVISDKPFAANLKQAKSLLKSINKNKKIVYALTHNYSAYPMVREAKKIVENEKLGKIEMINVEYVQDWGNGTLINHKNSKKILYWRAEKNIQGISSVLNEIGTHAYHLALYITGLKGKKIFADIKQVSTKVNCDDNAQVFINYENGAKGILWASTTAKGGIYGLRIRIFGTKGSIEWVQKDPNYLKFNPAKGAVKILEKDFNEAKYSSRFSRISYGHPEGFFDAFANIYSETATAILDKKNRKKNNKYLFPTAEEGYLTAKFVDTCKRSSSKKQWVKL</sequence>
<name>B3T182_9ZZZZ</name>
<dbReference type="Gene3D" id="3.30.360.10">
    <property type="entry name" value="Dihydrodipicolinate Reductase, domain 2"/>
    <property type="match status" value="1"/>
</dbReference>
<dbReference type="Pfam" id="PF22725">
    <property type="entry name" value="GFO_IDH_MocA_C3"/>
    <property type="match status" value="1"/>
</dbReference>
<dbReference type="SUPFAM" id="SSF51735">
    <property type="entry name" value="NAD(P)-binding Rossmann-fold domains"/>
    <property type="match status" value="1"/>
</dbReference>
<accession>B3T182</accession>
<protein>
    <submittedName>
        <fullName evidence="3">Putative Oxidoreductase family, NAD-binding Rossmann fold</fullName>
    </submittedName>
</protein>
<dbReference type="InterPro" id="IPR055170">
    <property type="entry name" value="GFO_IDH_MocA-like_dom"/>
</dbReference>
<dbReference type="GO" id="GO:0000166">
    <property type="term" value="F:nucleotide binding"/>
    <property type="evidence" value="ECO:0007669"/>
    <property type="project" value="InterPro"/>
</dbReference>
<feature type="domain" description="GFO/IDH/MocA-like oxidoreductase" evidence="2">
    <location>
        <begin position="150"/>
        <end position="284"/>
    </location>
</feature>
<evidence type="ECO:0000259" key="2">
    <source>
        <dbReference type="Pfam" id="PF22725"/>
    </source>
</evidence>
<dbReference type="SUPFAM" id="SSF55347">
    <property type="entry name" value="Glyceraldehyde-3-phosphate dehydrogenase-like, C-terminal domain"/>
    <property type="match status" value="1"/>
</dbReference>
<feature type="domain" description="Gfo/Idh/MocA-like oxidoreductase N-terminal" evidence="1">
    <location>
        <begin position="12"/>
        <end position="138"/>
    </location>
</feature>
<evidence type="ECO:0000259" key="1">
    <source>
        <dbReference type="Pfam" id="PF01408"/>
    </source>
</evidence>
<dbReference type="PANTHER" id="PTHR43708">
    <property type="entry name" value="CONSERVED EXPRESSED OXIDOREDUCTASE (EUROFUNG)"/>
    <property type="match status" value="1"/>
</dbReference>
<evidence type="ECO:0000313" key="3">
    <source>
        <dbReference type="EMBL" id="ABZ06341.1"/>
    </source>
</evidence>
<dbReference type="InterPro" id="IPR036291">
    <property type="entry name" value="NAD(P)-bd_dom_sf"/>
</dbReference>
<dbReference type="AlphaFoldDB" id="B3T182"/>
<organism evidence="3">
    <name type="scientific">uncultured marine microorganism HF4000_009A22</name>
    <dbReference type="NCBI Taxonomy" id="455514"/>
    <lineage>
        <taxon>unclassified sequences</taxon>
        <taxon>environmental samples</taxon>
    </lineage>
</organism>
<dbReference type="InterPro" id="IPR000683">
    <property type="entry name" value="Gfo/Idh/MocA-like_OxRdtase_N"/>
</dbReference>
<dbReference type="PANTHER" id="PTHR43708:SF3">
    <property type="entry name" value="OXIDOREDUCTASE"/>
    <property type="match status" value="1"/>
</dbReference>